<accession>A0A4V2S6L4</accession>
<comment type="cofactor">
    <cofactor evidence="1 3">
        <name>heme</name>
        <dbReference type="ChEBI" id="CHEBI:30413"/>
    </cofactor>
</comment>
<organism evidence="5 6">
    <name type="scientific">Actinocrispum wychmicini</name>
    <dbReference type="NCBI Taxonomy" id="1213861"/>
    <lineage>
        <taxon>Bacteria</taxon>
        <taxon>Bacillati</taxon>
        <taxon>Actinomycetota</taxon>
        <taxon>Actinomycetes</taxon>
        <taxon>Pseudonocardiales</taxon>
        <taxon>Pseudonocardiaceae</taxon>
        <taxon>Actinocrispum</taxon>
    </lineage>
</organism>
<dbReference type="InterPro" id="IPR002401">
    <property type="entry name" value="Cyt_P450_E_grp-I"/>
</dbReference>
<evidence type="ECO:0000313" key="6">
    <source>
        <dbReference type="Proteomes" id="UP000295680"/>
    </source>
</evidence>
<evidence type="ECO:0000256" key="4">
    <source>
        <dbReference type="RuleBase" id="RU000461"/>
    </source>
</evidence>
<keyword evidence="3 4" id="KW-0349">Heme</keyword>
<feature type="binding site" description="axial binding residue" evidence="3">
    <location>
        <position position="360"/>
    </location>
    <ligand>
        <name>heme</name>
        <dbReference type="ChEBI" id="CHEBI:30413"/>
    </ligand>
    <ligandPart>
        <name>Fe</name>
        <dbReference type="ChEBI" id="CHEBI:18248"/>
    </ligandPart>
</feature>
<dbReference type="AlphaFoldDB" id="A0A4V2S6L4"/>
<keyword evidence="4" id="KW-0560">Oxidoreductase</keyword>
<dbReference type="GO" id="GO:0004497">
    <property type="term" value="F:monooxygenase activity"/>
    <property type="evidence" value="ECO:0007669"/>
    <property type="project" value="UniProtKB-KW"/>
</dbReference>
<evidence type="ECO:0008006" key="7">
    <source>
        <dbReference type="Google" id="ProtNLM"/>
    </source>
</evidence>
<comment type="caution">
    <text evidence="5">The sequence shown here is derived from an EMBL/GenBank/DDBJ whole genome shotgun (WGS) entry which is preliminary data.</text>
</comment>
<reference evidence="5 6" key="1">
    <citation type="submission" date="2019-03" db="EMBL/GenBank/DDBJ databases">
        <title>Genomic Encyclopedia of Type Strains, Phase IV (KMG-IV): sequencing the most valuable type-strain genomes for metagenomic binning, comparative biology and taxonomic classification.</title>
        <authorList>
            <person name="Goeker M."/>
        </authorList>
    </citation>
    <scope>NUCLEOTIDE SEQUENCE [LARGE SCALE GENOMIC DNA]</scope>
    <source>
        <strain evidence="5 6">DSM 45934</strain>
    </source>
</reference>
<protein>
    <recommendedName>
        <fullName evidence="7">Cytochrome P450</fullName>
    </recommendedName>
</protein>
<dbReference type="PANTHER" id="PTHR24305:SF166">
    <property type="entry name" value="CYTOCHROME P450 12A4, MITOCHONDRIAL-RELATED"/>
    <property type="match status" value="1"/>
</dbReference>
<evidence type="ECO:0000256" key="3">
    <source>
        <dbReference type="PIRSR" id="PIRSR602401-1"/>
    </source>
</evidence>
<name>A0A4V2S6L4_9PSEU</name>
<dbReference type="GO" id="GO:0016705">
    <property type="term" value="F:oxidoreductase activity, acting on paired donors, with incorporation or reduction of molecular oxygen"/>
    <property type="evidence" value="ECO:0007669"/>
    <property type="project" value="InterPro"/>
</dbReference>
<dbReference type="PRINTS" id="PR00463">
    <property type="entry name" value="EP450I"/>
</dbReference>
<dbReference type="Gene3D" id="1.10.630.10">
    <property type="entry name" value="Cytochrome P450"/>
    <property type="match status" value="1"/>
</dbReference>
<dbReference type="PANTHER" id="PTHR24305">
    <property type="entry name" value="CYTOCHROME P450"/>
    <property type="match status" value="1"/>
</dbReference>
<gene>
    <name evidence="5" type="ORF">EV192_10613</name>
</gene>
<dbReference type="InterPro" id="IPR036396">
    <property type="entry name" value="Cyt_P450_sf"/>
</dbReference>
<dbReference type="Proteomes" id="UP000295680">
    <property type="component" value="Unassembled WGS sequence"/>
</dbReference>
<dbReference type="EMBL" id="SLWS01000006">
    <property type="protein sequence ID" value="TCO56540.1"/>
    <property type="molecule type" value="Genomic_DNA"/>
</dbReference>
<dbReference type="PRINTS" id="PR00385">
    <property type="entry name" value="P450"/>
</dbReference>
<dbReference type="PROSITE" id="PS00086">
    <property type="entry name" value="CYTOCHROME_P450"/>
    <property type="match status" value="1"/>
</dbReference>
<evidence type="ECO:0000256" key="2">
    <source>
        <dbReference type="ARBA" id="ARBA00010617"/>
    </source>
</evidence>
<dbReference type="SUPFAM" id="SSF48264">
    <property type="entry name" value="Cytochrome P450"/>
    <property type="match status" value="1"/>
</dbReference>
<keyword evidence="4" id="KW-0503">Monooxygenase</keyword>
<keyword evidence="3 4" id="KW-0408">Iron</keyword>
<dbReference type="InterPro" id="IPR001128">
    <property type="entry name" value="Cyt_P450"/>
</dbReference>
<dbReference type="GO" id="GO:0020037">
    <property type="term" value="F:heme binding"/>
    <property type="evidence" value="ECO:0007669"/>
    <property type="project" value="InterPro"/>
</dbReference>
<dbReference type="GO" id="GO:0005506">
    <property type="term" value="F:iron ion binding"/>
    <property type="evidence" value="ECO:0007669"/>
    <property type="project" value="InterPro"/>
</dbReference>
<evidence type="ECO:0000256" key="1">
    <source>
        <dbReference type="ARBA" id="ARBA00001971"/>
    </source>
</evidence>
<dbReference type="InterPro" id="IPR050121">
    <property type="entry name" value="Cytochrome_P450_monoxygenase"/>
</dbReference>
<evidence type="ECO:0000313" key="5">
    <source>
        <dbReference type="EMBL" id="TCO56540.1"/>
    </source>
</evidence>
<proteinExistence type="inferred from homology"/>
<comment type="similarity">
    <text evidence="2 4">Belongs to the cytochrome P450 family.</text>
</comment>
<keyword evidence="6" id="KW-1185">Reference proteome</keyword>
<dbReference type="InterPro" id="IPR017972">
    <property type="entry name" value="Cyt_P450_CS"/>
</dbReference>
<keyword evidence="3 4" id="KW-0479">Metal-binding</keyword>
<dbReference type="Pfam" id="PF00067">
    <property type="entry name" value="p450"/>
    <property type="match status" value="1"/>
</dbReference>
<sequence>MRALARNRFDGLVEAYRRRGPVFRLGPYTYLLGPDANRFVITNPGLFRWSDAFELLKPVVGTTSMIVSDGADHTRRRRLVQPAFHHRHVNEYLAILAADSDRMIDGWESGRELDLYGEFRRALRRMNVQSLFGARIGARADEFGEQLEPMMTLIDRLPAVVNTHRRFRTPSWRRAMAGKEATDQQILAEIRRLRNTGDEDGRVLGALVASDLSDVEIRDQVIGLIAASFETTSAAMSWTVHALLANEGTWDTAKAEVDRVLGDRAPTAEDLPDLVYLRGVIQESLRMWPPAWLSVRVPAEDFTFEGHRIKAGRQVFYSPYVTHRLAEIWPEPDRFLPERWETAKPAPHEFLPFGGGPHRCVGATLATTELTVMLARLLARVGIKTAPGPVVPSGVTTMRPRGGLPAVVTKNS</sequence>